<dbReference type="SUPFAM" id="SSF51338">
    <property type="entry name" value="Composite domain of metallo-dependent hydrolases"/>
    <property type="match status" value="1"/>
</dbReference>
<evidence type="ECO:0000313" key="2">
    <source>
        <dbReference type="EMBL" id="SEP23668.1"/>
    </source>
</evidence>
<proteinExistence type="predicted"/>
<evidence type="ECO:0000259" key="1">
    <source>
        <dbReference type="Pfam" id="PF07969"/>
    </source>
</evidence>
<evidence type="ECO:0000313" key="3">
    <source>
        <dbReference type="Proteomes" id="UP000198960"/>
    </source>
</evidence>
<dbReference type="PANTHER" id="PTHR22642:SF2">
    <property type="entry name" value="PROTEIN LONG AFTER FAR-RED 3"/>
    <property type="match status" value="1"/>
</dbReference>
<dbReference type="GO" id="GO:0016810">
    <property type="term" value="F:hydrolase activity, acting on carbon-nitrogen (but not peptide) bonds"/>
    <property type="evidence" value="ECO:0007669"/>
    <property type="project" value="InterPro"/>
</dbReference>
<dbReference type="EMBL" id="FOEE01000017">
    <property type="protein sequence ID" value="SEP23668.1"/>
    <property type="molecule type" value="Genomic_DNA"/>
</dbReference>
<name>A0A1H8W967_9ACTN</name>
<dbReference type="STRING" id="673521.SAMN05660991_04162"/>
<dbReference type="SUPFAM" id="SSF51556">
    <property type="entry name" value="Metallo-dependent hydrolases"/>
    <property type="match status" value="1"/>
</dbReference>
<gene>
    <name evidence="2" type="ORF">SAMN05660991_04162</name>
</gene>
<organism evidence="2 3">
    <name type="scientific">Trujillonella endophytica</name>
    <dbReference type="NCBI Taxonomy" id="673521"/>
    <lineage>
        <taxon>Bacteria</taxon>
        <taxon>Bacillati</taxon>
        <taxon>Actinomycetota</taxon>
        <taxon>Actinomycetes</taxon>
        <taxon>Geodermatophilales</taxon>
        <taxon>Geodermatophilaceae</taxon>
        <taxon>Trujillonella</taxon>
    </lineage>
</organism>
<dbReference type="Pfam" id="PF07969">
    <property type="entry name" value="Amidohydro_3"/>
    <property type="match status" value="1"/>
</dbReference>
<accession>A0A1H8W967</accession>
<keyword evidence="3" id="KW-1185">Reference proteome</keyword>
<dbReference type="Gene3D" id="3.20.20.140">
    <property type="entry name" value="Metal-dependent hydrolases"/>
    <property type="match status" value="1"/>
</dbReference>
<protein>
    <submittedName>
        <fullName evidence="2">Predicted amidohydrolase YtcJ</fullName>
    </submittedName>
</protein>
<dbReference type="Gene3D" id="3.10.310.70">
    <property type="match status" value="1"/>
</dbReference>
<dbReference type="OrthoDB" id="3173428at2"/>
<dbReference type="RefSeq" id="WP_091948262.1">
    <property type="nucleotide sequence ID" value="NZ_FOEE01000017.1"/>
</dbReference>
<keyword evidence="2" id="KW-0378">Hydrolase</keyword>
<feature type="domain" description="Amidohydrolase 3" evidence="1">
    <location>
        <begin position="47"/>
        <end position="465"/>
    </location>
</feature>
<dbReference type="PANTHER" id="PTHR22642">
    <property type="entry name" value="IMIDAZOLONEPROPIONASE"/>
    <property type="match status" value="1"/>
</dbReference>
<sequence length="470" mass="47789">MSPVSGLLFRDVVLLDGRRVDVRVGGVRVVEVGPALHRTTEEVLPGRGGTLLPGLVDAHLHLHAMAAAARSVPSGPPAVTDAGLLRRALAAAGPGEDGWIRGTGYAETVAGDLDSAALDRLHAERPVRVQHRSGALWVVNSAGAAALGLASADHPGVERDASGRPTGRLWRADDWLRERLGPARLPDLTTVGGELTRFGITAVTDATPDLAPAAVAALAAARRDGVLPQGVTLLGAPLDGALPAGLTAGPVKIVLADSGLPDLDPLVARIRAAHAAGRAVAVHVVTREALALLLAALDLAGVRPGDRVEHAALVPGAVVADLARRGLRVVTQPGFLADRGDDYLRDVPADEHDDLYRAASLLACGVPVALSSDAPHGPLDPWRVLAAAVGRRTRAGAVVGAAERLGPAAALAAYLGPPDSPGGPPRAVAPGVPADLVLLDGSPADVLDTPSAERVRAVVLAGRTAHATEG</sequence>
<dbReference type="InterPro" id="IPR032466">
    <property type="entry name" value="Metal_Hydrolase"/>
</dbReference>
<dbReference type="AlphaFoldDB" id="A0A1H8W967"/>
<dbReference type="InterPro" id="IPR011059">
    <property type="entry name" value="Metal-dep_hydrolase_composite"/>
</dbReference>
<dbReference type="Gene3D" id="2.30.40.10">
    <property type="entry name" value="Urease, subunit C, domain 1"/>
    <property type="match status" value="1"/>
</dbReference>
<dbReference type="InterPro" id="IPR013108">
    <property type="entry name" value="Amidohydro_3"/>
</dbReference>
<dbReference type="Proteomes" id="UP000198960">
    <property type="component" value="Unassembled WGS sequence"/>
</dbReference>
<reference evidence="3" key="1">
    <citation type="submission" date="2016-10" db="EMBL/GenBank/DDBJ databases">
        <authorList>
            <person name="Varghese N."/>
            <person name="Submissions S."/>
        </authorList>
    </citation>
    <scope>NUCLEOTIDE SEQUENCE [LARGE SCALE GENOMIC DNA]</scope>
    <source>
        <strain evidence="3">DSM 45413</strain>
    </source>
</reference>